<organism evidence="2 3">
    <name type="scientific">Holothuria leucospilota</name>
    <name type="common">Black long sea cucumber</name>
    <name type="synonym">Mertensiothuria leucospilota</name>
    <dbReference type="NCBI Taxonomy" id="206669"/>
    <lineage>
        <taxon>Eukaryota</taxon>
        <taxon>Metazoa</taxon>
        <taxon>Echinodermata</taxon>
        <taxon>Eleutherozoa</taxon>
        <taxon>Echinozoa</taxon>
        <taxon>Holothuroidea</taxon>
        <taxon>Aspidochirotacea</taxon>
        <taxon>Aspidochirotida</taxon>
        <taxon>Holothuriidae</taxon>
        <taxon>Holothuria</taxon>
    </lineage>
</organism>
<dbReference type="EMBL" id="JAIZAY010000002">
    <property type="protein sequence ID" value="KAJ8047420.1"/>
    <property type="molecule type" value="Genomic_DNA"/>
</dbReference>
<keyword evidence="1" id="KW-1133">Transmembrane helix</keyword>
<evidence type="ECO:0000313" key="2">
    <source>
        <dbReference type="EMBL" id="KAJ8047420.1"/>
    </source>
</evidence>
<comment type="caution">
    <text evidence="2">The sequence shown here is derived from an EMBL/GenBank/DDBJ whole genome shotgun (WGS) entry which is preliminary data.</text>
</comment>
<evidence type="ECO:0000256" key="1">
    <source>
        <dbReference type="SAM" id="Phobius"/>
    </source>
</evidence>
<dbReference type="AlphaFoldDB" id="A0A9Q1CMI9"/>
<sequence length="80" mass="9214">MKYPVVVVVFFVVCNLIYSLAFPLQREQKDEFFQRSVVGKQVEGLQEITTRDTPSSTASIIIDQETTFGDFYSGLSYSWY</sequence>
<feature type="transmembrane region" description="Helical" evidence="1">
    <location>
        <begin position="6"/>
        <end position="24"/>
    </location>
</feature>
<name>A0A9Q1CMI9_HOLLE</name>
<keyword evidence="3" id="KW-1185">Reference proteome</keyword>
<accession>A0A9Q1CMI9</accession>
<gene>
    <name evidence="2" type="ORF">HOLleu_06411</name>
</gene>
<proteinExistence type="predicted"/>
<keyword evidence="1" id="KW-0812">Transmembrane</keyword>
<dbReference type="Proteomes" id="UP001152320">
    <property type="component" value="Chromosome 2"/>
</dbReference>
<reference evidence="2" key="1">
    <citation type="submission" date="2021-10" db="EMBL/GenBank/DDBJ databases">
        <title>Tropical sea cucumber genome reveals ecological adaptation and Cuvierian tubules defense mechanism.</title>
        <authorList>
            <person name="Chen T."/>
        </authorList>
    </citation>
    <scope>NUCLEOTIDE SEQUENCE</scope>
    <source>
        <strain evidence="2">Nanhai2018</strain>
        <tissue evidence="2">Muscle</tissue>
    </source>
</reference>
<keyword evidence="1" id="KW-0472">Membrane</keyword>
<protein>
    <submittedName>
        <fullName evidence="2">Uncharacterized protein</fullName>
    </submittedName>
</protein>
<evidence type="ECO:0000313" key="3">
    <source>
        <dbReference type="Proteomes" id="UP001152320"/>
    </source>
</evidence>